<evidence type="ECO:0000256" key="1">
    <source>
        <dbReference type="SAM" id="Phobius"/>
    </source>
</evidence>
<reference evidence="3" key="1">
    <citation type="submission" date="2023-09" db="EMBL/GenBank/DDBJ databases">
        <title>Paucibacter sp. APW11 Genome sequencing and assembly.</title>
        <authorList>
            <person name="Kim I."/>
        </authorList>
    </citation>
    <scope>NUCLEOTIDE SEQUENCE</scope>
    <source>
        <strain evidence="3">APW11</strain>
    </source>
</reference>
<organism evidence="3 4">
    <name type="scientific">Roseateles aquae</name>
    <dbReference type="NCBI Taxonomy" id="3077235"/>
    <lineage>
        <taxon>Bacteria</taxon>
        <taxon>Pseudomonadati</taxon>
        <taxon>Pseudomonadota</taxon>
        <taxon>Betaproteobacteria</taxon>
        <taxon>Burkholderiales</taxon>
        <taxon>Sphaerotilaceae</taxon>
        <taxon>Roseateles</taxon>
    </lineage>
</organism>
<keyword evidence="1" id="KW-0812">Transmembrane</keyword>
<sequence>MATAAPQRAWRALCPNCGAPLEFASAASASAVCSFCRSTLLREGEQLRRIGQAAELFDDYSPLQLGASGRYQGAAFRLIGRLQLGYDGGSWNEWHALFDSGRSGWLSEDNGSFVFSFEAPPEGLPAASALQLGAQQLLAGQPWRVAALTTITRASAQGELPQQPPAAGGYLIAELRNPQNEVATLDYGLPGRVLASIGRPVRLADLSMAGLREDSSKTLSARSFPCPSCGAALEPKLAQSKSIVCGQCKSVVDISATGGLGAELAHYAQENGLEPLLPLGRNGVLPLPASSGTAHLPWTVVGYQERCDLPAAGSDEEQTFWREYLLFNRQEGFAFLVDSEDGWSLVRPLTGAPAGVAGDTVNWQGKRFKRRWRYAAKVTYVLGEFYWRVQREDRALVTDYLGQGEARNELLSCEQSGQELVWSHGHKLDASEVAKAFRLAPEQRAALTRDAGATDLGAALTGASLTTKIVIALFVMAVLAIILFSKQDDGCQDYRRTYGEQSAEYAQCLNSRGSNGVRVNGGSGGSWGGFSSGGGGHK</sequence>
<accession>A0ABU3PD20</accession>
<keyword evidence="1" id="KW-1133">Transmembrane helix</keyword>
<keyword evidence="1" id="KW-0472">Membrane</keyword>
<evidence type="ECO:0000259" key="2">
    <source>
        <dbReference type="Pfam" id="PF13785"/>
    </source>
</evidence>
<comment type="caution">
    <text evidence="3">The sequence shown here is derived from an EMBL/GenBank/DDBJ whole genome shotgun (WGS) entry which is preliminary data.</text>
</comment>
<feature type="transmembrane region" description="Helical" evidence="1">
    <location>
        <begin position="465"/>
        <end position="485"/>
    </location>
</feature>
<dbReference type="EMBL" id="JAVXZY010000005">
    <property type="protein sequence ID" value="MDT9000423.1"/>
    <property type="molecule type" value="Genomic_DNA"/>
</dbReference>
<dbReference type="RefSeq" id="WP_315651000.1">
    <property type="nucleotide sequence ID" value="NZ_JAVXZY010000005.1"/>
</dbReference>
<evidence type="ECO:0000313" key="4">
    <source>
        <dbReference type="Proteomes" id="UP001246372"/>
    </source>
</evidence>
<evidence type="ECO:0000313" key="3">
    <source>
        <dbReference type="EMBL" id="MDT9000423.1"/>
    </source>
</evidence>
<feature type="domain" description="DUF4178" evidence="2">
    <location>
        <begin position="297"/>
        <end position="429"/>
    </location>
</feature>
<gene>
    <name evidence="3" type="ORF">RQP53_14200</name>
</gene>
<name>A0ABU3PD20_9BURK</name>
<proteinExistence type="predicted"/>
<feature type="domain" description="DUF4178" evidence="2">
    <location>
        <begin position="64"/>
        <end position="201"/>
    </location>
</feature>
<dbReference type="InterPro" id="IPR025235">
    <property type="entry name" value="DUF4178"/>
</dbReference>
<protein>
    <submittedName>
        <fullName evidence="3">DUF4178 domain-containing protein</fullName>
    </submittedName>
</protein>
<dbReference type="Pfam" id="PF13785">
    <property type="entry name" value="DUF4178"/>
    <property type="match status" value="2"/>
</dbReference>
<keyword evidence="4" id="KW-1185">Reference proteome</keyword>
<dbReference type="Proteomes" id="UP001246372">
    <property type="component" value="Unassembled WGS sequence"/>
</dbReference>